<protein>
    <submittedName>
        <fullName evidence="5">VRR-NUC domain-containing protein</fullName>
    </submittedName>
</protein>
<evidence type="ECO:0000259" key="4">
    <source>
        <dbReference type="Pfam" id="PF08774"/>
    </source>
</evidence>
<comment type="cofactor">
    <cofactor evidence="1">
        <name>Mg(2+)</name>
        <dbReference type="ChEBI" id="CHEBI:18420"/>
    </cofactor>
</comment>
<evidence type="ECO:0000313" key="5">
    <source>
        <dbReference type="EMBL" id="SDI96294.1"/>
    </source>
</evidence>
<organism evidence="5 6">
    <name type="scientific">Halanaerobium congolense</name>
    <dbReference type="NCBI Taxonomy" id="54121"/>
    <lineage>
        <taxon>Bacteria</taxon>
        <taxon>Bacillati</taxon>
        <taxon>Bacillota</taxon>
        <taxon>Clostridia</taxon>
        <taxon>Halanaerobiales</taxon>
        <taxon>Halanaerobiaceae</taxon>
        <taxon>Halanaerobium</taxon>
    </lineage>
</organism>
<dbReference type="Proteomes" id="UP000198945">
    <property type="component" value="Unassembled WGS sequence"/>
</dbReference>
<dbReference type="GO" id="GO:0004518">
    <property type="term" value="F:nuclease activity"/>
    <property type="evidence" value="ECO:0007669"/>
    <property type="project" value="UniProtKB-KW"/>
</dbReference>
<accession>A0A1G8PUW0</accession>
<dbReference type="InterPro" id="IPR011856">
    <property type="entry name" value="tRNA_endonuc-like_dom_sf"/>
</dbReference>
<reference evidence="5 6" key="1">
    <citation type="submission" date="2016-10" db="EMBL/GenBank/DDBJ databases">
        <authorList>
            <person name="de Groot N.N."/>
        </authorList>
    </citation>
    <scope>NUCLEOTIDE SEQUENCE [LARGE SCALE GENOMIC DNA]</scope>
    <source>
        <strain evidence="5 6">WG7</strain>
    </source>
</reference>
<evidence type="ECO:0000256" key="3">
    <source>
        <dbReference type="ARBA" id="ARBA00022801"/>
    </source>
</evidence>
<evidence type="ECO:0000313" key="6">
    <source>
        <dbReference type="Proteomes" id="UP000198945"/>
    </source>
</evidence>
<dbReference type="Gene3D" id="3.40.1350.10">
    <property type="match status" value="1"/>
</dbReference>
<proteinExistence type="predicted"/>
<dbReference type="EMBL" id="FNEH01000021">
    <property type="protein sequence ID" value="SDI96294.1"/>
    <property type="molecule type" value="Genomic_DNA"/>
</dbReference>
<dbReference type="AlphaFoldDB" id="A0A1G8PUW0"/>
<keyword evidence="2" id="KW-0540">Nuclease</keyword>
<gene>
    <name evidence="5" type="ORF">SAMN04515654_12138</name>
</gene>
<evidence type="ECO:0000256" key="2">
    <source>
        <dbReference type="ARBA" id="ARBA00022722"/>
    </source>
</evidence>
<feature type="domain" description="VRR-NUC" evidence="4">
    <location>
        <begin position="55"/>
        <end position="128"/>
    </location>
</feature>
<dbReference type="Pfam" id="PF08774">
    <property type="entry name" value="VRR_NUC"/>
    <property type="match status" value="1"/>
</dbReference>
<keyword evidence="3" id="KW-0378">Hydrolase</keyword>
<dbReference type="GO" id="GO:0003676">
    <property type="term" value="F:nucleic acid binding"/>
    <property type="evidence" value="ECO:0007669"/>
    <property type="project" value="InterPro"/>
</dbReference>
<dbReference type="InterPro" id="IPR014883">
    <property type="entry name" value="VRR_NUC"/>
</dbReference>
<dbReference type="RefSeq" id="WP_167357539.1">
    <property type="nucleotide sequence ID" value="NZ_FNEH01000021.1"/>
</dbReference>
<evidence type="ECO:0000256" key="1">
    <source>
        <dbReference type="ARBA" id="ARBA00001946"/>
    </source>
</evidence>
<name>A0A1G8PUW0_9FIRM</name>
<dbReference type="GO" id="GO:0016788">
    <property type="term" value="F:hydrolase activity, acting on ester bonds"/>
    <property type="evidence" value="ECO:0007669"/>
    <property type="project" value="InterPro"/>
</dbReference>
<sequence>MNGWRHLSEKQIKNISTDKSNQIKINNIPLEEEEQKKLAEYLNYKFSVLDWCHVPNEGQHKVQYYVKQKKLGVKSGVPDVLIFRAPKQYNGIAIELKRIKGGKVSKTQKEWLARLKANGWLTKVARGADDAIEFLEELEA</sequence>